<dbReference type="InterPro" id="IPR007750">
    <property type="entry name" value="DUF674"/>
</dbReference>
<dbReference type="Proteomes" id="UP000053555">
    <property type="component" value="Unassembled WGS sequence"/>
</dbReference>
<evidence type="ECO:0008006" key="2">
    <source>
        <dbReference type="Google" id="ProtNLM"/>
    </source>
</evidence>
<protein>
    <recommendedName>
        <fullName evidence="2">DUF674 family protein</fullName>
    </recommendedName>
</protein>
<accession>A0A0B2PGG0</accession>
<organism evidence="1">
    <name type="scientific">Glycine soja</name>
    <name type="common">Wild soybean</name>
    <dbReference type="NCBI Taxonomy" id="3848"/>
    <lineage>
        <taxon>Eukaryota</taxon>
        <taxon>Viridiplantae</taxon>
        <taxon>Streptophyta</taxon>
        <taxon>Embryophyta</taxon>
        <taxon>Tracheophyta</taxon>
        <taxon>Spermatophyta</taxon>
        <taxon>Magnoliopsida</taxon>
        <taxon>eudicotyledons</taxon>
        <taxon>Gunneridae</taxon>
        <taxon>Pentapetalae</taxon>
        <taxon>rosids</taxon>
        <taxon>fabids</taxon>
        <taxon>Fabales</taxon>
        <taxon>Fabaceae</taxon>
        <taxon>Papilionoideae</taxon>
        <taxon>50 kb inversion clade</taxon>
        <taxon>NPAAA clade</taxon>
        <taxon>indigoferoid/millettioid clade</taxon>
        <taxon>Phaseoleae</taxon>
        <taxon>Glycine</taxon>
        <taxon>Glycine subgen. Soja</taxon>
    </lineage>
</organism>
<dbReference type="AlphaFoldDB" id="A0A0B2PGG0"/>
<name>A0A0B2PGG0_GLYSO</name>
<proteinExistence type="predicted"/>
<reference evidence="1" key="1">
    <citation type="submission" date="2014-07" db="EMBL/GenBank/DDBJ databases">
        <title>Identification of a novel salt tolerance gene in wild soybean by whole-genome sequencing.</title>
        <authorList>
            <person name="Lam H.-M."/>
            <person name="Qi X."/>
            <person name="Li M.-W."/>
            <person name="Liu X."/>
            <person name="Xie M."/>
            <person name="Ni M."/>
            <person name="Xu X."/>
        </authorList>
    </citation>
    <scope>NUCLEOTIDE SEQUENCE [LARGE SCALE GENOMIC DNA]</scope>
    <source>
        <tissue evidence="1">Root</tissue>
    </source>
</reference>
<dbReference type="EMBL" id="KN666121">
    <property type="protein sequence ID" value="KHN08315.1"/>
    <property type="molecule type" value="Genomic_DNA"/>
</dbReference>
<evidence type="ECO:0000313" key="1">
    <source>
        <dbReference type="EMBL" id="KHN08315.1"/>
    </source>
</evidence>
<dbReference type="PANTHER" id="PTHR33103:SF27">
    <property type="entry name" value="OS04G0594700 PROTEIN"/>
    <property type="match status" value="1"/>
</dbReference>
<dbReference type="Pfam" id="PF05056">
    <property type="entry name" value="DUF674"/>
    <property type="match status" value="1"/>
</dbReference>
<gene>
    <name evidence="1" type="ORF">glysoja_034123</name>
</gene>
<dbReference type="PANTHER" id="PTHR33103">
    <property type="entry name" value="OS01G0153900 PROTEIN"/>
    <property type="match status" value="1"/>
</dbReference>
<sequence>MLLRPRNWMEACCQKLKLNIDDTEPMKYFICDSWDCVRKERGNLLSTFKNKKCHCGKPMDREISLEERTSENGFVKETASFIICDDLRVMPNSLGTSVDLFHELGAKNMEAIEERTVEIGNKELLDLLKCSFLSKTPLTDFILNKKQFLYVYTKHQCQFEIGEVSSNVIRQMVLKVLIRKSDRKILFVEGQEDFADFIFGFLTLPLGGVLHMLGGFSSYSCLDKLYKSVTELCPYRYLMSPSLKHMLVNPQCAPQFGIYNQILQIGDLPVFYCKSYEKDMKQISVLVNSTKSLRLYGELYKTMDIVDPKSSDGKSNSGGYMVTDDLVVTPILSISGVSYLNRSKVRLSDLEQRVINIGLKECLSILKASLISTSALTNGLEKFIMPDKVLLITCFRSPDFRFVSVTILHIYKYFNPRCNVSLN</sequence>